<dbReference type="GO" id="GO:0102710">
    <property type="term" value="F:D-inositol-3-phosphate glycosyltransferase activity"/>
    <property type="evidence" value="ECO:0007669"/>
    <property type="project" value="UniProtKB-EC"/>
</dbReference>
<dbReference type="SUPFAM" id="SSF53756">
    <property type="entry name" value="UDP-Glycosyltransferase/glycogen phosphorylase"/>
    <property type="match status" value="1"/>
</dbReference>
<reference evidence="5 6" key="1">
    <citation type="submission" date="2019-02" db="EMBL/GenBank/DDBJ databases">
        <title>Deep-cultivation of Planctomycetes and their phenomic and genomic characterization uncovers novel biology.</title>
        <authorList>
            <person name="Wiegand S."/>
            <person name="Jogler M."/>
            <person name="Boedeker C."/>
            <person name="Pinto D."/>
            <person name="Vollmers J."/>
            <person name="Rivas-Marin E."/>
            <person name="Kohn T."/>
            <person name="Peeters S.H."/>
            <person name="Heuer A."/>
            <person name="Rast P."/>
            <person name="Oberbeckmann S."/>
            <person name="Bunk B."/>
            <person name="Jeske O."/>
            <person name="Meyerdierks A."/>
            <person name="Storesund J.E."/>
            <person name="Kallscheuer N."/>
            <person name="Luecker S."/>
            <person name="Lage O.M."/>
            <person name="Pohl T."/>
            <person name="Merkel B.J."/>
            <person name="Hornburger P."/>
            <person name="Mueller R.-W."/>
            <person name="Bruemmer F."/>
            <person name="Labrenz M."/>
            <person name="Spormann A.M."/>
            <person name="Op den Camp H."/>
            <person name="Overmann J."/>
            <person name="Amann R."/>
            <person name="Jetten M.S.M."/>
            <person name="Mascher T."/>
            <person name="Medema M.H."/>
            <person name="Devos D.P."/>
            <person name="Kaster A.-K."/>
            <person name="Ovreas L."/>
            <person name="Rohde M."/>
            <person name="Galperin M.Y."/>
            <person name="Jogler C."/>
        </authorList>
    </citation>
    <scope>NUCLEOTIDE SEQUENCE [LARGE SCALE GENOMIC DNA]</scope>
    <source>
        <strain evidence="5 6">Spa11</strain>
    </source>
</reference>
<dbReference type="EC" id="2.4.1.250" evidence="5"/>
<feature type="domain" description="Glycosyl transferase family 1" evidence="3">
    <location>
        <begin position="194"/>
        <end position="357"/>
    </location>
</feature>
<keyword evidence="2 5" id="KW-0808">Transferase</keyword>
<evidence type="ECO:0000259" key="4">
    <source>
        <dbReference type="Pfam" id="PF13439"/>
    </source>
</evidence>
<evidence type="ECO:0000256" key="1">
    <source>
        <dbReference type="ARBA" id="ARBA00022676"/>
    </source>
</evidence>
<gene>
    <name evidence="5" type="primary">mshA_4</name>
    <name evidence="5" type="ORF">Spa11_28840</name>
</gene>
<keyword evidence="6" id="KW-1185">Reference proteome</keyword>
<dbReference type="KEGG" id="bmei:Spa11_28840"/>
<dbReference type="CDD" id="cd03801">
    <property type="entry name" value="GT4_PimA-like"/>
    <property type="match status" value="1"/>
</dbReference>
<evidence type="ECO:0000256" key="2">
    <source>
        <dbReference type="ARBA" id="ARBA00022679"/>
    </source>
</evidence>
<dbReference type="PANTHER" id="PTHR12526:SF510">
    <property type="entry name" value="D-INOSITOL 3-PHOSPHATE GLYCOSYLTRANSFERASE"/>
    <property type="match status" value="1"/>
</dbReference>
<sequence length="400" mass="43496">MKVALLSHTFLSTDGQGKVNAKVAEHLLRRGHAVTLISADRQGDVEGLEGASHITVSPAKAPTRLLRHLLFGKRSADTIQRLRSEHDLIVANGGISMASSDVNLCHFVHASWIKSAQHPARASRRRPWSWYQYAYSWQARRWEADAYRRARRIVAVSGLVKEQLVKDVGVEAAKVVVVENGLDPGPSEKCSITREHARKVFDVDDDAFVVFFAGELKTPRKNFDVLLRALPTLPPQVVLVAAGAYDGGPYPTMAARLMVRDRVRFLGFRRDVNSLFPGGDAFALLSHYDPFGLVLTEAMSVGLPIVTSATCGACAAVRRHDAGIVLENPTDTTATANAIRLLLGDRSMRRRMGAGGRAAAQELAWPRVGERYEAILIEVASEVAAGSPASSSQSGRDSCV</sequence>
<feature type="domain" description="Glycosyltransferase subfamily 4-like N-terminal" evidence="4">
    <location>
        <begin position="14"/>
        <end position="184"/>
    </location>
</feature>
<dbReference type="InterPro" id="IPR028098">
    <property type="entry name" value="Glyco_trans_4-like_N"/>
</dbReference>
<evidence type="ECO:0000259" key="3">
    <source>
        <dbReference type="Pfam" id="PF00534"/>
    </source>
</evidence>
<dbReference type="Gene3D" id="3.40.50.2000">
    <property type="entry name" value="Glycogen Phosphorylase B"/>
    <property type="match status" value="2"/>
</dbReference>
<dbReference type="InterPro" id="IPR001296">
    <property type="entry name" value="Glyco_trans_1"/>
</dbReference>
<dbReference type="Pfam" id="PF13439">
    <property type="entry name" value="Glyco_transf_4"/>
    <property type="match status" value="1"/>
</dbReference>
<dbReference type="AlphaFoldDB" id="A0A518KA57"/>
<dbReference type="PANTHER" id="PTHR12526">
    <property type="entry name" value="GLYCOSYLTRANSFERASE"/>
    <property type="match status" value="1"/>
</dbReference>
<name>A0A518KA57_9BACT</name>
<protein>
    <submittedName>
        <fullName evidence="5">D-inositol 3-phosphate glycosyltransferase</fullName>
        <ecNumber evidence="5">2.4.1.250</ecNumber>
    </submittedName>
</protein>
<keyword evidence="1 5" id="KW-0328">Glycosyltransferase</keyword>
<evidence type="ECO:0000313" key="5">
    <source>
        <dbReference type="EMBL" id="QDV74677.1"/>
    </source>
</evidence>
<accession>A0A518KA57</accession>
<organism evidence="5 6">
    <name type="scientific">Botrimarina mediterranea</name>
    <dbReference type="NCBI Taxonomy" id="2528022"/>
    <lineage>
        <taxon>Bacteria</taxon>
        <taxon>Pseudomonadati</taxon>
        <taxon>Planctomycetota</taxon>
        <taxon>Planctomycetia</taxon>
        <taxon>Pirellulales</taxon>
        <taxon>Lacipirellulaceae</taxon>
        <taxon>Botrimarina</taxon>
    </lineage>
</organism>
<dbReference type="Proteomes" id="UP000316426">
    <property type="component" value="Chromosome"/>
</dbReference>
<dbReference type="RefSeq" id="WP_145113286.1">
    <property type="nucleotide sequence ID" value="NZ_CP036349.1"/>
</dbReference>
<evidence type="ECO:0000313" key="6">
    <source>
        <dbReference type="Proteomes" id="UP000316426"/>
    </source>
</evidence>
<proteinExistence type="predicted"/>
<dbReference type="Pfam" id="PF00534">
    <property type="entry name" value="Glycos_transf_1"/>
    <property type="match status" value="1"/>
</dbReference>
<dbReference type="EMBL" id="CP036349">
    <property type="protein sequence ID" value="QDV74677.1"/>
    <property type="molecule type" value="Genomic_DNA"/>
</dbReference>